<reference evidence="3" key="1">
    <citation type="submission" date="2022-10" db="EMBL/GenBank/DDBJ databases">
        <title>Genome assembly of Pristionchus species.</title>
        <authorList>
            <person name="Yoshida K."/>
            <person name="Sommer R.J."/>
        </authorList>
    </citation>
    <scope>NUCLEOTIDE SEQUENCE [LARGE SCALE GENOMIC DNA]</scope>
    <source>
        <strain evidence="3">RS5460</strain>
    </source>
</reference>
<dbReference type="InterPro" id="IPR050496">
    <property type="entry name" value="SNF2_RAD54_helicase_repair"/>
</dbReference>
<dbReference type="PANTHER" id="PTHR45629:SF7">
    <property type="entry name" value="DNA EXCISION REPAIR PROTEIN ERCC-6-RELATED"/>
    <property type="match status" value="1"/>
</dbReference>
<dbReference type="AlphaFoldDB" id="A0AAN5I7S5"/>
<gene>
    <name evidence="2" type="ORF">PMAYCL1PPCAC_25858</name>
</gene>
<dbReference type="Gene3D" id="3.40.50.10810">
    <property type="entry name" value="Tandem AAA-ATPase domain"/>
    <property type="match status" value="1"/>
</dbReference>
<dbReference type="GO" id="GO:0005634">
    <property type="term" value="C:nucleus"/>
    <property type="evidence" value="ECO:0007669"/>
    <property type="project" value="TreeGrafter"/>
</dbReference>
<dbReference type="Proteomes" id="UP001328107">
    <property type="component" value="Unassembled WGS sequence"/>
</dbReference>
<feature type="non-terminal residue" evidence="2">
    <location>
        <position position="1"/>
    </location>
</feature>
<dbReference type="GO" id="GO:0007131">
    <property type="term" value="P:reciprocal meiotic recombination"/>
    <property type="evidence" value="ECO:0007669"/>
    <property type="project" value="TreeGrafter"/>
</dbReference>
<dbReference type="InterPro" id="IPR027417">
    <property type="entry name" value="P-loop_NTPase"/>
</dbReference>
<organism evidence="2 3">
    <name type="scientific">Pristionchus mayeri</name>
    <dbReference type="NCBI Taxonomy" id="1317129"/>
    <lineage>
        <taxon>Eukaryota</taxon>
        <taxon>Metazoa</taxon>
        <taxon>Ecdysozoa</taxon>
        <taxon>Nematoda</taxon>
        <taxon>Chromadorea</taxon>
        <taxon>Rhabditida</taxon>
        <taxon>Rhabditina</taxon>
        <taxon>Diplogasteromorpha</taxon>
        <taxon>Diplogasteroidea</taxon>
        <taxon>Neodiplogasteridae</taxon>
        <taxon>Pristionchus</taxon>
    </lineage>
</organism>
<proteinExistence type="predicted"/>
<dbReference type="InterPro" id="IPR014001">
    <property type="entry name" value="Helicase_ATP-bd"/>
</dbReference>
<dbReference type="SUPFAM" id="SSF52540">
    <property type="entry name" value="P-loop containing nucleoside triphosphate hydrolases"/>
    <property type="match status" value="1"/>
</dbReference>
<accession>A0AAN5I7S5</accession>
<dbReference type="InterPro" id="IPR000330">
    <property type="entry name" value="SNF2_N"/>
</dbReference>
<sequence>KRVAAPVCILSYECFRMYSDVLQKGEVGLIICDEGHRLKNSDNLTYKALSAVQCVRRVLISGTPIQNDLLEYLSLLNFVNPGLLGTTSEFKKKFENVILRGRDAEATDEQQKKGDEATTEMAAIVSKINI</sequence>
<feature type="domain" description="Helicase ATP-binding" evidence="1">
    <location>
        <begin position="1"/>
        <end position="82"/>
    </location>
</feature>
<dbReference type="InterPro" id="IPR038718">
    <property type="entry name" value="SNF2-like_sf"/>
</dbReference>
<dbReference type="Pfam" id="PF00176">
    <property type="entry name" value="SNF2-rel_dom"/>
    <property type="match status" value="1"/>
</dbReference>
<evidence type="ECO:0000259" key="1">
    <source>
        <dbReference type="PROSITE" id="PS51192"/>
    </source>
</evidence>
<dbReference type="EMBL" id="BTRK01000005">
    <property type="protein sequence ID" value="GMR55663.1"/>
    <property type="molecule type" value="Genomic_DNA"/>
</dbReference>
<evidence type="ECO:0000313" key="3">
    <source>
        <dbReference type="Proteomes" id="UP001328107"/>
    </source>
</evidence>
<dbReference type="GO" id="GO:0045003">
    <property type="term" value="P:double-strand break repair via synthesis-dependent strand annealing"/>
    <property type="evidence" value="ECO:0007669"/>
    <property type="project" value="TreeGrafter"/>
</dbReference>
<name>A0AAN5I7S5_9BILA</name>
<dbReference type="GO" id="GO:0015616">
    <property type="term" value="F:DNA translocase activity"/>
    <property type="evidence" value="ECO:0007669"/>
    <property type="project" value="TreeGrafter"/>
</dbReference>
<comment type="caution">
    <text evidence="2">The sequence shown here is derived from an EMBL/GenBank/DDBJ whole genome shotgun (WGS) entry which is preliminary data.</text>
</comment>
<dbReference type="GO" id="GO:0005524">
    <property type="term" value="F:ATP binding"/>
    <property type="evidence" value="ECO:0007669"/>
    <property type="project" value="InterPro"/>
</dbReference>
<keyword evidence="3" id="KW-1185">Reference proteome</keyword>
<dbReference type="PANTHER" id="PTHR45629">
    <property type="entry name" value="SNF2/RAD54 FAMILY MEMBER"/>
    <property type="match status" value="1"/>
</dbReference>
<dbReference type="PROSITE" id="PS51192">
    <property type="entry name" value="HELICASE_ATP_BIND_1"/>
    <property type="match status" value="1"/>
</dbReference>
<evidence type="ECO:0000313" key="2">
    <source>
        <dbReference type="EMBL" id="GMR55663.1"/>
    </source>
</evidence>
<protein>
    <recommendedName>
        <fullName evidence="1">Helicase ATP-binding domain-containing protein</fullName>
    </recommendedName>
</protein>